<evidence type="ECO:0000313" key="9">
    <source>
        <dbReference type="Proteomes" id="UP000005324"/>
    </source>
</evidence>
<comment type="caution">
    <text evidence="8">The sequence shown here is derived from an EMBL/GenBank/DDBJ whole genome shotgun (WGS) entry which is preliminary data.</text>
</comment>
<evidence type="ECO:0000259" key="7">
    <source>
        <dbReference type="PROSITE" id="PS51704"/>
    </source>
</evidence>
<dbReference type="EMBL" id="ADVL01000270">
    <property type="protein sequence ID" value="EFH12148.1"/>
    <property type="molecule type" value="Genomic_DNA"/>
</dbReference>
<evidence type="ECO:0000256" key="3">
    <source>
        <dbReference type="ARBA" id="ARBA00022729"/>
    </source>
</evidence>
<dbReference type="PANTHER" id="PTHR43620:SF7">
    <property type="entry name" value="GLYCEROPHOSPHODIESTER PHOSPHODIESTERASE GDPD5-RELATED"/>
    <property type="match status" value="1"/>
</dbReference>
<dbReference type="GO" id="GO:0042597">
    <property type="term" value="C:periplasmic space"/>
    <property type="evidence" value="ECO:0007669"/>
    <property type="project" value="TreeGrafter"/>
</dbReference>
<dbReference type="OrthoDB" id="9795622at2"/>
<dbReference type="InterPro" id="IPR011049">
    <property type="entry name" value="Serralysin-like_metalloprot_C"/>
</dbReference>
<dbReference type="PANTHER" id="PTHR43620">
    <property type="entry name" value="GLYCEROPHOSPHORYL DIESTER PHOSPHODIESTERASE"/>
    <property type="match status" value="1"/>
</dbReference>
<sequence>MVSFNTLDGMPPVIVAHRGASGYRPEHTLEAYKLAIEMGVSVIEPDLVPTRDGYLVARHEPLLSDTTNIADHPEFADRRVTKVIDGYTVTDWFMEDFTLAELKTLRAKERLGAQRPESQDYDGQFQLTTLEEIIALVRQVEAETGRKIGIAPETKHPTYSLSLGFDTSQMLVDVLVREGFTDRERVFIQSFESGNLIRLHETIMPAAGVDFQIVQLGNAATPEALAQIAVYADIVGPSKDAIRLRARLAEPVDADGDGVAEIRFQLTGQTSALIENAHKLGLKVIPYTVRAEEGFQALNPDGTVQSAAQEVAALIALGVDGLFIDQPDIGLKALLDYLRSDATAENDMLTGGSGNDFLYGGEGDDIIEGGDGDDVLYGEQGDDMLIGGLGNDTLDGGEGRDTVVLSGPLASYSFDVVDGLLQAVGPDGTTTLRAIELLRFADGTVALDAMAQGFDALSYALINADVWQAGVDLRAHYDQFGWREGRDPSGLFSTEAYLANNADVAAAGINPLQHYLQYGSQEGRLTSPWFDGRDYLARNADVAEAGVDPMLHYLTNGFLEGRVALFVIGRDIGADAFDATFYRLANADVARAGIDARAHYEQYGRAEGRDANAYFEGETYLALNADVAAAGVDPLAHYLADGWREGRSTPGEFDAQGYLAAYADVAAAEINPLLHFLQYGAAEGRVPFFD</sequence>
<protein>
    <recommendedName>
        <fullName evidence="2">glycerophosphodiester phosphodiesterase</fullName>
        <ecNumber evidence="2">3.1.4.46</ecNumber>
    </recommendedName>
</protein>
<dbReference type="Pfam" id="PF00353">
    <property type="entry name" value="HemolysinCabind"/>
    <property type="match status" value="1"/>
</dbReference>
<evidence type="ECO:0000256" key="1">
    <source>
        <dbReference type="ARBA" id="ARBA00007277"/>
    </source>
</evidence>
<dbReference type="GO" id="GO:0008889">
    <property type="term" value="F:glycerophosphodiester phosphodiesterase activity"/>
    <property type="evidence" value="ECO:0007669"/>
    <property type="project" value="UniProtKB-EC"/>
</dbReference>
<dbReference type="PROSITE" id="PS51704">
    <property type="entry name" value="GP_PDE"/>
    <property type="match status" value="1"/>
</dbReference>
<comment type="similarity">
    <text evidence="1">Belongs to the glycerophosphoryl diester phosphodiesterase family.</text>
</comment>
<dbReference type="SUPFAM" id="SSF51695">
    <property type="entry name" value="PLC-like phosphodiesterases"/>
    <property type="match status" value="1"/>
</dbReference>
<gene>
    <name evidence="8" type="primary">glpQ</name>
    <name evidence="8" type="ORF">HMPREF0731_1632</name>
</gene>
<dbReference type="PRINTS" id="PR00313">
    <property type="entry name" value="CABNDNGRPT"/>
</dbReference>
<evidence type="ECO:0000256" key="4">
    <source>
        <dbReference type="ARBA" id="ARBA00022798"/>
    </source>
</evidence>
<accession>D5RKM2</accession>
<keyword evidence="3" id="KW-0732">Signal</keyword>
<dbReference type="InterPro" id="IPR017946">
    <property type="entry name" value="PLC-like_Pdiesterase_TIM-brl"/>
</dbReference>
<dbReference type="Proteomes" id="UP000005324">
    <property type="component" value="Unassembled WGS sequence"/>
</dbReference>
<reference evidence="8 9" key="1">
    <citation type="submission" date="2010-04" db="EMBL/GenBank/DDBJ databases">
        <authorList>
            <person name="Qin X."/>
            <person name="Bachman B."/>
            <person name="Battles P."/>
            <person name="Bell A."/>
            <person name="Bess C."/>
            <person name="Bickham C."/>
            <person name="Chaboub L."/>
            <person name="Chen D."/>
            <person name="Coyle M."/>
            <person name="Deiros D.R."/>
            <person name="Dinh H."/>
            <person name="Forbes L."/>
            <person name="Fowler G."/>
            <person name="Francisco L."/>
            <person name="Fu Q."/>
            <person name="Gubbala S."/>
            <person name="Hale W."/>
            <person name="Han Y."/>
            <person name="Hemphill L."/>
            <person name="Highlander S.K."/>
            <person name="Hirani K."/>
            <person name="Hogues M."/>
            <person name="Jackson L."/>
            <person name="Jakkamsetti A."/>
            <person name="Javaid M."/>
            <person name="Jiang H."/>
            <person name="Korchina V."/>
            <person name="Kovar C."/>
            <person name="Lara F."/>
            <person name="Lee S."/>
            <person name="Mata R."/>
            <person name="Mathew T."/>
            <person name="Moen C."/>
            <person name="Morales K."/>
            <person name="Munidasa M."/>
            <person name="Nazareth L."/>
            <person name="Ngo R."/>
            <person name="Nguyen L."/>
            <person name="Okwuonu G."/>
            <person name="Ongeri F."/>
            <person name="Patil S."/>
            <person name="Petrosino J."/>
            <person name="Pham C."/>
            <person name="Pham P."/>
            <person name="Pu L.-L."/>
            <person name="Puazo M."/>
            <person name="Raj R."/>
            <person name="Reid J."/>
            <person name="Rouhana J."/>
            <person name="Saada N."/>
            <person name="Shang Y."/>
            <person name="Simmons D."/>
            <person name="Thornton R."/>
            <person name="Warren J."/>
            <person name="Weissenberger G."/>
            <person name="Zhang J."/>
            <person name="Zhang L."/>
            <person name="Zhou C."/>
            <person name="Zhu D."/>
            <person name="Muzny D."/>
            <person name="Worley K."/>
            <person name="Gibbs R."/>
        </authorList>
    </citation>
    <scope>NUCLEOTIDE SEQUENCE [LARGE SCALE GENOMIC DNA]</scope>
    <source>
        <strain evidence="8 9">ATCC 49957</strain>
    </source>
</reference>
<dbReference type="PROSITE" id="PS00330">
    <property type="entry name" value="HEMOLYSIN_CALCIUM"/>
    <property type="match status" value="3"/>
</dbReference>
<dbReference type="SUPFAM" id="SSF51120">
    <property type="entry name" value="beta-Roll"/>
    <property type="match status" value="1"/>
</dbReference>
<dbReference type="GO" id="GO:0006629">
    <property type="term" value="P:lipid metabolic process"/>
    <property type="evidence" value="ECO:0007669"/>
    <property type="project" value="InterPro"/>
</dbReference>
<dbReference type="InterPro" id="IPR001343">
    <property type="entry name" value="Hemolysn_Ca-bd"/>
</dbReference>
<evidence type="ECO:0000256" key="6">
    <source>
        <dbReference type="ARBA" id="ARBA00047512"/>
    </source>
</evidence>
<dbReference type="Gene3D" id="2.150.10.10">
    <property type="entry name" value="Serralysin-like metalloprotease, C-terminal"/>
    <property type="match status" value="1"/>
</dbReference>
<dbReference type="GO" id="GO:0006071">
    <property type="term" value="P:glycerol metabolic process"/>
    <property type="evidence" value="ECO:0007669"/>
    <property type="project" value="UniProtKB-KW"/>
</dbReference>
<dbReference type="GO" id="GO:0005509">
    <property type="term" value="F:calcium ion binding"/>
    <property type="evidence" value="ECO:0007669"/>
    <property type="project" value="InterPro"/>
</dbReference>
<dbReference type="EC" id="3.1.4.46" evidence="2"/>
<dbReference type="InterPro" id="IPR018511">
    <property type="entry name" value="Hemolysin-typ_Ca-bd_CS"/>
</dbReference>
<evidence type="ECO:0000313" key="8">
    <source>
        <dbReference type="EMBL" id="EFH12148.1"/>
    </source>
</evidence>
<dbReference type="Pfam" id="PF03009">
    <property type="entry name" value="GDPD"/>
    <property type="match status" value="1"/>
</dbReference>
<proteinExistence type="inferred from homology"/>
<keyword evidence="9" id="KW-1185">Reference proteome</keyword>
<dbReference type="InterPro" id="IPR030395">
    <property type="entry name" value="GP_PDE_dom"/>
</dbReference>
<evidence type="ECO:0000256" key="5">
    <source>
        <dbReference type="ARBA" id="ARBA00022801"/>
    </source>
</evidence>
<keyword evidence="5 8" id="KW-0378">Hydrolase</keyword>
<name>D5RKM2_9PROT</name>
<dbReference type="AlphaFoldDB" id="D5RKM2"/>
<keyword evidence="4" id="KW-0319">Glycerol metabolism</keyword>
<comment type="catalytic activity">
    <reaction evidence="6">
        <text>a sn-glycero-3-phosphodiester + H2O = an alcohol + sn-glycerol 3-phosphate + H(+)</text>
        <dbReference type="Rhea" id="RHEA:12969"/>
        <dbReference type="ChEBI" id="CHEBI:15377"/>
        <dbReference type="ChEBI" id="CHEBI:15378"/>
        <dbReference type="ChEBI" id="CHEBI:30879"/>
        <dbReference type="ChEBI" id="CHEBI:57597"/>
        <dbReference type="ChEBI" id="CHEBI:83408"/>
        <dbReference type="EC" id="3.1.4.46"/>
    </reaction>
</comment>
<feature type="domain" description="GP-PDE" evidence="7">
    <location>
        <begin position="12"/>
        <end position="334"/>
    </location>
</feature>
<organism evidence="8 9">
    <name type="scientific">Pseudoroseomonas cervicalis ATCC 49957</name>
    <dbReference type="NCBI Taxonomy" id="525371"/>
    <lineage>
        <taxon>Bacteria</taxon>
        <taxon>Pseudomonadati</taxon>
        <taxon>Pseudomonadota</taxon>
        <taxon>Alphaproteobacteria</taxon>
        <taxon>Acetobacterales</taxon>
        <taxon>Roseomonadaceae</taxon>
        <taxon>Roseomonas</taxon>
    </lineage>
</organism>
<dbReference type="RefSeq" id="WP_007004856.1">
    <property type="nucleotide sequence ID" value="NZ_GG770780.1"/>
</dbReference>
<dbReference type="Gene3D" id="3.20.20.190">
    <property type="entry name" value="Phosphatidylinositol (PI) phosphodiesterase"/>
    <property type="match status" value="1"/>
</dbReference>
<evidence type="ECO:0000256" key="2">
    <source>
        <dbReference type="ARBA" id="ARBA00012247"/>
    </source>
</evidence>
<dbReference type="HOGENOM" id="CLU_417778_0_0_5"/>